<organism evidence="2 3">
    <name type="scientific">Aurantimonas aggregata</name>
    <dbReference type="NCBI Taxonomy" id="2047720"/>
    <lineage>
        <taxon>Bacteria</taxon>
        <taxon>Pseudomonadati</taxon>
        <taxon>Pseudomonadota</taxon>
        <taxon>Alphaproteobacteria</taxon>
        <taxon>Hyphomicrobiales</taxon>
        <taxon>Aurantimonadaceae</taxon>
        <taxon>Aurantimonas</taxon>
    </lineage>
</organism>
<dbReference type="AlphaFoldDB" id="A0A6L9MGX4"/>
<accession>A0A6L9MGX4</accession>
<evidence type="ECO:0000313" key="2">
    <source>
        <dbReference type="EMBL" id="NDV86822.1"/>
    </source>
</evidence>
<sequence length="90" mass="8987">MIVTSETAVIGVEIEGQTAPVAMIGVIAAAAPIAEMIFGATALIAIKRVIATTTAIVKGLQHSAGKTRGLPSVTVTAAETAADPDMRGLS</sequence>
<name>A0A6L9MGX4_9HYPH</name>
<proteinExistence type="predicted"/>
<keyword evidence="1" id="KW-1133">Transmembrane helix</keyword>
<keyword evidence="3" id="KW-1185">Reference proteome</keyword>
<keyword evidence="1" id="KW-0472">Membrane</keyword>
<dbReference type="EMBL" id="JAAAMJ010000004">
    <property type="protein sequence ID" value="NDV86822.1"/>
    <property type="molecule type" value="Genomic_DNA"/>
</dbReference>
<evidence type="ECO:0000313" key="3">
    <source>
        <dbReference type="Proteomes" id="UP000476332"/>
    </source>
</evidence>
<feature type="transmembrane region" description="Helical" evidence="1">
    <location>
        <begin position="21"/>
        <end position="46"/>
    </location>
</feature>
<dbReference type="RefSeq" id="WP_163043555.1">
    <property type="nucleotide sequence ID" value="NZ_JAAAMJ010000004.1"/>
</dbReference>
<protein>
    <submittedName>
        <fullName evidence="2">Uncharacterized protein</fullName>
    </submittedName>
</protein>
<evidence type="ECO:0000256" key="1">
    <source>
        <dbReference type="SAM" id="Phobius"/>
    </source>
</evidence>
<comment type="caution">
    <text evidence="2">The sequence shown here is derived from an EMBL/GenBank/DDBJ whole genome shotgun (WGS) entry which is preliminary data.</text>
</comment>
<gene>
    <name evidence="2" type="ORF">GTW51_08910</name>
</gene>
<reference evidence="2 3" key="1">
    <citation type="submission" date="2020-01" db="EMBL/GenBank/DDBJ databases">
        <title>Genomes of bacteria type strains.</title>
        <authorList>
            <person name="Chen J."/>
            <person name="Zhu S."/>
            <person name="Chen J."/>
        </authorList>
    </citation>
    <scope>NUCLEOTIDE SEQUENCE [LARGE SCALE GENOMIC DNA]</scope>
    <source>
        <strain evidence="2 3">KCTC 52919</strain>
    </source>
</reference>
<dbReference type="Proteomes" id="UP000476332">
    <property type="component" value="Unassembled WGS sequence"/>
</dbReference>
<keyword evidence="1" id="KW-0812">Transmembrane</keyword>